<dbReference type="EMBL" id="CP126981">
    <property type="protein sequence ID" value="WIM87225.1"/>
    <property type="molecule type" value="Genomic_DNA"/>
</dbReference>
<gene>
    <name evidence="6" type="ORF">PT015_20575</name>
</gene>
<evidence type="ECO:0000313" key="6">
    <source>
        <dbReference type="EMBL" id="WIM87225.1"/>
    </source>
</evidence>
<proteinExistence type="predicted"/>
<sequence>MKRNILIMAGTAATLATVMVGCSHNDKAVSVGNAAVAPAGSSNTKVVIDGKDQNVKGQVACTTAAGTVNIAISGGAPGTPTGIGAVLSDANPPVVKSVALGNVNGVTLAVGGASGKADATKDGSSYKISGTASGVDMANPMGGPVNKPFELDVTCP</sequence>
<dbReference type="Proteomes" id="UP001236585">
    <property type="component" value="Chromosome"/>
</dbReference>
<organism evidence="6 7">
    <name type="scientific">Candidatus Mycobacterium wuenschmannii</name>
    <dbReference type="NCBI Taxonomy" id="3027808"/>
    <lineage>
        <taxon>Bacteria</taxon>
        <taxon>Bacillati</taxon>
        <taxon>Actinomycetota</taxon>
        <taxon>Actinomycetes</taxon>
        <taxon>Mycobacteriales</taxon>
        <taxon>Mycobacteriaceae</taxon>
        <taxon>Mycobacterium</taxon>
    </lineage>
</organism>
<name>A0ABY8VUC1_9MYCO</name>
<keyword evidence="4" id="KW-0564">Palmitate</keyword>
<evidence type="ECO:0000256" key="2">
    <source>
        <dbReference type="ARBA" id="ARBA00022729"/>
    </source>
</evidence>
<keyword evidence="5 6" id="KW-0449">Lipoprotein</keyword>
<evidence type="ECO:0000313" key="7">
    <source>
        <dbReference type="Proteomes" id="UP001236585"/>
    </source>
</evidence>
<dbReference type="PROSITE" id="PS51257">
    <property type="entry name" value="PROKAR_LIPOPROTEIN"/>
    <property type="match status" value="1"/>
</dbReference>
<keyword evidence="7" id="KW-1185">Reference proteome</keyword>
<dbReference type="RefSeq" id="WP_285186883.1">
    <property type="nucleotide sequence ID" value="NZ_CP126981.1"/>
</dbReference>
<evidence type="ECO:0000256" key="1">
    <source>
        <dbReference type="ARBA" id="ARBA00022475"/>
    </source>
</evidence>
<keyword evidence="3" id="KW-0472">Membrane</keyword>
<evidence type="ECO:0000256" key="4">
    <source>
        <dbReference type="ARBA" id="ARBA00023139"/>
    </source>
</evidence>
<protein>
    <submittedName>
        <fullName evidence="6">Lipoprotein LpqH</fullName>
    </submittedName>
</protein>
<dbReference type="InterPro" id="IPR008691">
    <property type="entry name" value="LpqH"/>
</dbReference>
<keyword evidence="1" id="KW-1003">Cell membrane</keyword>
<evidence type="ECO:0000256" key="3">
    <source>
        <dbReference type="ARBA" id="ARBA00023136"/>
    </source>
</evidence>
<evidence type="ECO:0000256" key="5">
    <source>
        <dbReference type="ARBA" id="ARBA00023288"/>
    </source>
</evidence>
<keyword evidence="2" id="KW-0732">Signal</keyword>
<accession>A0ABY8VUC1</accession>
<dbReference type="Pfam" id="PF05481">
    <property type="entry name" value="Myco_19_kDa"/>
    <property type="match status" value="1"/>
</dbReference>
<reference evidence="6 7" key="1">
    <citation type="journal article" date="2023" name="Microbiol. Resour. Announc.">
        <title>Complete Genome Sequence of Mycobacterium wuenschmanii, a novel Nontuberculous Mycobacterium Isolated from a captive population of Amazon Milk Frogs.</title>
        <authorList>
            <person name="Hicks J."/>
            <person name="Zeineldin M."/>
            <person name="Ward H."/>
            <person name="Wuenschmann A."/>
            <person name="Camp P."/>
            <person name="Farrell D."/>
            <person name="Lehman K."/>
            <person name="Thacker T."/>
            <person name="Cuthbert E."/>
        </authorList>
    </citation>
    <scope>NUCLEOTIDE SEQUENCE [LARGE SCALE GENOMIC DNA]</scope>
    <source>
        <strain evidence="6 7">Wuenschmanii</strain>
    </source>
</reference>